<keyword evidence="4 9" id="KW-0812">Transmembrane</keyword>
<name>A0AAW5HU16_9CORY</name>
<dbReference type="NCBIfam" id="TIGR03459">
    <property type="entry name" value="crt_membr"/>
    <property type="match status" value="1"/>
</dbReference>
<sequence length="490" mass="52287">MKSLSPTRLGLLASILVALGSFGAGATRNRGGVMRMLGVDNLTYGHGRALMDITMSVGIVLLLLAWLWLWRTRPTFDTVRRTTWLWTAPLALSAPMLSRDVYSYLMQGAMLRDGFDPYSEGAAVNPGPLLWEVSHDWRNTTTPYGPLHLGLGKLITLVTGDSVGVGIVAYRLLALAGFALIIITVPKIAQQLGGDSAFALWIGATNPLMLLHMVGGMHNEAVMVGLVSVGIVWALRRPATFATFSGAIAVVAVAVSLKATAAVAMPFIVWLMVAHFAGASASVLKKCGVFILATAWSIALTGGVLYVVTAASGASWGWLAEISGNSKVINPLAGPTLVTEILTPGFQLFDDHFYYNSLLVVVRAAASILMLVALAVVWWWFRPKPGAANDVRAVQGTTAAYVAAFITNAVTLPWYYASILALVGTFRAPRWVQQVAVGASVIIVLAFTGGGNHRFYDAWFLVAAPFVTFAAVLAVWPFKQAKTPSPVLGE</sequence>
<feature type="transmembrane region" description="Helical" evidence="9">
    <location>
        <begin position="248"/>
        <end position="277"/>
    </location>
</feature>
<dbReference type="NCBIfam" id="NF038066">
    <property type="entry name" value="MptB"/>
    <property type="match status" value="1"/>
</dbReference>
<dbReference type="GO" id="GO:0016020">
    <property type="term" value="C:membrane"/>
    <property type="evidence" value="ECO:0007669"/>
    <property type="project" value="UniProtKB-SubCell"/>
</dbReference>
<dbReference type="RefSeq" id="WP_252930742.1">
    <property type="nucleotide sequence ID" value="NZ_JAEUWV010000001.1"/>
</dbReference>
<evidence type="ECO:0000256" key="8">
    <source>
        <dbReference type="NCBIfam" id="TIGR03459"/>
    </source>
</evidence>
<dbReference type="InterPro" id="IPR049829">
    <property type="entry name" value="MptA/B-like"/>
</dbReference>
<evidence type="ECO:0000256" key="6">
    <source>
        <dbReference type="ARBA" id="ARBA00023136"/>
    </source>
</evidence>
<evidence type="ECO:0000256" key="7">
    <source>
        <dbReference type="ARBA" id="ARBA00043987"/>
    </source>
</evidence>
<comment type="similarity">
    <text evidence="7">Belongs to the MptA/B family.</text>
</comment>
<feature type="transmembrane region" description="Helical" evidence="9">
    <location>
        <begin position="458"/>
        <end position="478"/>
    </location>
</feature>
<feature type="transmembrane region" description="Helical" evidence="9">
    <location>
        <begin position="163"/>
        <end position="185"/>
    </location>
</feature>
<feature type="transmembrane region" description="Helical" evidence="9">
    <location>
        <begin position="289"/>
        <end position="308"/>
    </location>
</feature>
<feature type="transmembrane region" description="Helical" evidence="9">
    <location>
        <begin position="435"/>
        <end position="452"/>
    </location>
</feature>
<comment type="subcellular location">
    <subcellularLocation>
        <location evidence="1">Membrane</location>
        <topology evidence="1">Multi-pass membrane protein</topology>
    </subcellularLocation>
</comment>
<comment type="caution">
    <text evidence="10">The sequence shown here is derived from an EMBL/GenBank/DDBJ whole genome shotgun (WGS) entry which is preliminary data.</text>
</comment>
<protein>
    <recommendedName>
        <fullName evidence="8">Alpha-(1-&gt;6)-mannopyranosyltransferase A</fullName>
    </recommendedName>
</protein>
<dbReference type="AlphaFoldDB" id="A0AAW5HU16"/>
<reference evidence="10 11" key="1">
    <citation type="submission" date="2021-01" db="EMBL/GenBank/DDBJ databases">
        <title>Identification and Characterization of Corynebacterium sp.</title>
        <authorList>
            <person name="Luo Q."/>
            <person name="Qu P."/>
            <person name="Chen Q."/>
        </authorList>
    </citation>
    <scope>NUCLEOTIDE SEQUENCE [LARGE SCALE GENOMIC DNA]</scope>
    <source>
        <strain evidence="10 11">MC-18</strain>
    </source>
</reference>
<dbReference type="Pfam" id="PF26314">
    <property type="entry name" value="MptA_B_family"/>
    <property type="match status" value="1"/>
</dbReference>
<evidence type="ECO:0000313" key="11">
    <source>
        <dbReference type="Proteomes" id="UP001205920"/>
    </source>
</evidence>
<feature type="transmembrane region" description="Helical" evidence="9">
    <location>
        <begin position="221"/>
        <end position="236"/>
    </location>
</feature>
<evidence type="ECO:0000256" key="1">
    <source>
        <dbReference type="ARBA" id="ARBA00004141"/>
    </source>
</evidence>
<evidence type="ECO:0000256" key="9">
    <source>
        <dbReference type="SAM" id="Phobius"/>
    </source>
</evidence>
<evidence type="ECO:0000256" key="3">
    <source>
        <dbReference type="ARBA" id="ARBA00022679"/>
    </source>
</evidence>
<evidence type="ECO:0000256" key="2">
    <source>
        <dbReference type="ARBA" id="ARBA00022676"/>
    </source>
</evidence>
<evidence type="ECO:0000256" key="5">
    <source>
        <dbReference type="ARBA" id="ARBA00022989"/>
    </source>
</evidence>
<keyword evidence="2" id="KW-0328">Glycosyltransferase</keyword>
<feature type="transmembrane region" description="Helical" evidence="9">
    <location>
        <begin position="49"/>
        <end position="70"/>
    </location>
</feature>
<accession>A0AAW5HU16</accession>
<organism evidence="10 11">
    <name type="scientific">Corynebacterium lipophilum</name>
    <dbReference type="NCBI Taxonomy" id="2804918"/>
    <lineage>
        <taxon>Bacteria</taxon>
        <taxon>Bacillati</taxon>
        <taxon>Actinomycetota</taxon>
        <taxon>Actinomycetes</taxon>
        <taxon>Mycobacteriales</taxon>
        <taxon>Corynebacteriaceae</taxon>
        <taxon>Corynebacterium</taxon>
    </lineage>
</organism>
<dbReference type="EMBL" id="JAEUWV010000001">
    <property type="protein sequence ID" value="MCO6393395.1"/>
    <property type="molecule type" value="Genomic_DNA"/>
</dbReference>
<keyword evidence="11" id="KW-1185">Reference proteome</keyword>
<evidence type="ECO:0000256" key="4">
    <source>
        <dbReference type="ARBA" id="ARBA00022692"/>
    </source>
</evidence>
<feature type="transmembrane region" description="Helical" evidence="9">
    <location>
        <begin position="401"/>
        <end position="423"/>
    </location>
</feature>
<proteinExistence type="inferred from homology"/>
<dbReference type="InterPro" id="IPR017822">
    <property type="entry name" value="MptA-like"/>
</dbReference>
<keyword evidence="6 9" id="KW-0472">Membrane</keyword>
<feature type="transmembrane region" description="Helical" evidence="9">
    <location>
        <begin position="358"/>
        <end position="381"/>
    </location>
</feature>
<keyword evidence="5 9" id="KW-1133">Transmembrane helix</keyword>
<dbReference type="GO" id="GO:0016757">
    <property type="term" value="F:glycosyltransferase activity"/>
    <property type="evidence" value="ECO:0007669"/>
    <property type="project" value="UniProtKB-KW"/>
</dbReference>
<gene>
    <name evidence="10" type="ORF">JMN37_00125</name>
</gene>
<evidence type="ECO:0000313" key="10">
    <source>
        <dbReference type="EMBL" id="MCO6393395.1"/>
    </source>
</evidence>
<keyword evidence="3" id="KW-0808">Transferase</keyword>
<dbReference type="Proteomes" id="UP001205920">
    <property type="component" value="Unassembled WGS sequence"/>
</dbReference>